<protein>
    <submittedName>
        <fullName evidence="4">DEAD/DEAH box helicase</fullName>
    </submittedName>
</protein>
<dbReference type="InterPro" id="IPR000330">
    <property type="entry name" value="SNF2_N"/>
</dbReference>
<keyword evidence="4" id="KW-0067">ATP-binding</keyword>
<evidence type="ECO:0000256" key="1">
    <source>
        <dbReference type="ARBA" id="ARBA00022801"/>
    </source>
</evidence>
<dbReference type="Pfam" id="PF00271">
    <property type="entry name" value="Helicase_C"/>
    <property type="match status" value="1"/>
</dbReference>
<dbReference type="GO" id="GO:0004386">
    <property type="term" value="F:helicase activity"/>
    <property type="evidence" value="ECO:0007669"/>
    <property type="project" value="UniProtKB-KW"/>
</dbReference>
<dbReference type="AlphaFoldDB" id="A0A934X3R7"/>
<dbReference type="SUPFAM" id="SSF52540">
    <property type="entry name" value="P-loop containing nucleoside triphosphate hydrolases"/>
    <property type="match status" value="2"/>
</dbReference>
<comment type="caution">
    <text evidence="4">The sequence shown here is derived from an EMBL/GenBank/DDBJ whole genome shotgun (WGS) entry which is preliminary data.</text>
</comment>
<dbReference type="GO" id="GO:0005524">
    <property type="term" value="F:ATP binding"/>
    <property type="evidence" value="ECO:0007669"/>
    <property type="project" value="InterPro"/>
</dbReference>
<dbReference type="InterPro" id="IPR027417">
    <property type="entry name" value="P-loop_NTPase"/>
</dbReference>
<name>A0A934X3R7_9MICO</name>
<dbReference type="GO" id="GO:0016787">
    <property type="term" value="F:hydrolase activity"/>
    <property type="evidence" value="ECO:0007669"/>
    <property type="project" value="UniProtKB-KW"/>
</dbReference>
<feature type="domain" description="Helicase ATP-binding" evidence="2">
    <location>
        <begin position="282"/>
        <end position="441"/>
    </location>
</feature>
<evidence type="ECO:0000313" key="5">
    <source>
        <dbReference type="Proteomes" id="UP000718281"/>
    </source>
</evidence>
<dbReference type="PANTHER" id="PTHR10799">
    <property type="entry name" value="SNF2/RAD54 HELICASE FAMILY"/>
    <property type="match status" value="1"/>
</dbReference>
<feature type="domain" description="Helicase C-terminal" evidence="3">
    <location>
        <begin position="524"/>
        <end position="692"/>
    </location>
</feature>
<dbReference type="InterPro" id="IPR014001">
    <property type="entry name" value="Helicase_ATP-bd"/>
</dbReference>
<dbReference type="CDD" id="cd18793">
    <property type="entry name" value="SF2_C_SNF"/>
    <property type="match status" value="1"/>
</dbReference>
<dbReference type="InterPro" id="IPR001650">
    <property type="entry name" value="Helicase_C-like"/>
</dbReference>
<dbReference type="Proteomes" id="UP000718281">
    <property type="component" value="Unassembled WGS sequence"/>
</dbReference>
<dbReference type="SMART" id="SM00487">
    <property type="entry name" value="DEXDc"/>
    <property type="match status" value="1"/>
</dbReference>
<dbReference type="SMART" id="SM00490">
    <property type="entry name" value="HELICc"/>
    <property type="match status" value="1"/>
</dbReference>
<dbReference type="Gene3D" id="3.40.50.10810">
    <property type="entry name" value="Tandem AAA-ATPase domain"/>
    <property type="match status" value="1"/>
</dbReference>
<proteinExistence type="predicted"/>
<keyword evidence="4" id="KW-0347">Helicase</keyword>
<evidence type="ECO:0000259" key="2">
    <source>
        <dbReference type="PROSITE" id="PS51192"/>
    </source>
</evidence>
<dbReference type="InterPro" id="IPR038718">
    <property type="entry name" value="SNF2-like_sf"/>
</dbReference>
<dbReference type="InterPro" id="IPR049730">
    <property type="entry name" value="SNF2/RAD54-like_C"/>
</dbReference>
<gene>
    <name evidence="4" type="ORF">IPF40_02335</name>
</gene>
<keyword evidence="4" id="KW-0547">Nucleotide-binding</keyword>
<organism evidence="4 5">
    <name type="scientific">Candidatus Phosphoribacter hodrii</name>
    <dbReference type="NCBI Taxonomy" id="2953743"/>
    <lineage>
        <taxon>Bacteria</taxon>
        <taxon>Bacillati</taxon>
        <taxon>Actinomycetota</taxon>
        <taxon>Actinomycetes</taxon>
        <taxon>Micrococcales</taxon>
        <taxon>Dermatophilaceae</taxon>
        <taxon>Candidatus Phosphoribacter</taxon>
    </lineage>
</organism>
<dbReference type="Gene3D" id="3.40.50.300">
    <property type="entry name" value="P-loop containing nucleotide triphosphate hydrolases"/>
    <property type="match status" value="1"/>
</dbReference>
<dbReference type="EMBL" id="JADIXZ010000001">
    <property type="protein sequence ID" value="MBK6299924.1"/>
    <property type="molecule type" value="Genomic_DNA"/>
</dbReference>
<sequence>MPTQSLRTHTEVLHLVRRLEEAEAEAALAVKSAFATVRSAMVSRALADIPLHRIRETVPDGRLRLGALERAGMTTVQDVLAYPYGLDDVAGVGEQTAHQVYAAADRLRRAVEDDLAFRVDLDPSDGNTTRLIRNLCHWSLSALALRRLSPAIDAARSALIPLRALPKRPDAFVGFFGLDPESDQSVRRELDSWSGWAARHAGFVEEARAGLAPRPTPDEAWADFRRRAADYYAWLGEIVGLTLDDDVQAGQVPDEVADAVRRLSLDTSLVAASLRGYQEFGAKYALVQRRTIIGDEMGLGKTVQAIAAIAHAQAQGDAHSLIVCPASVLINWLREVPKHSRLRVHRLHGSDRHSGLVAWRRYGGVGVTTYGQLDTLRFQPSDRLAFLVADEAHYLKNQYTRRGTAVASVIPRADRVLFLTGTPLENRLEEFQSLVQYVQPDLTRTLNMSDAIASARAFRDRIAPVYLRRNQADVLTELPPRIDVDDWVELTPADRRAHDRAVLQGNFMALRRAAFLGDGAQSAKVERLVELVAEAVETGRKIVVFSFFRDVLDEAAGALAEVAPVIGPLTGSTRPEDRQGLIDRFTDLQVPAVLVSQVEAGGVGTNIQAASVVILCEPQVKPSTELQAVARVHRMGQVERVQVHRLLGSDSVDQRMLWILAEKQRAFDLYVRDSAAAEAAPEAVDISERELAMRVIAEEQQLLAARLTRGPVQHEGSSGRSAE</sequence>
<keyword evidence="1" id="KW-0378">Hydrolase</keyword>
<reference evidence="4 5" key="1">
    <citation type="submission" date="2020-10" db="EMBL/GenBank/DDBJ databases">
        <title>Connecting structure to function with the recovery of over 1000 high-quality activated sludge metagenome-assembled genomes encoding full-length rRNA genes using long-read sequencing.</title>
        <authorList>
            <person name="Singleton C.M."/>
            <person name="Petriglieri F."/>
            <person name="Kristensen J.M."/>
            <person name="Kirkegaard R.H."/>
            <person name="Michaelsen T.Y."/>
            <person name="Andersen M.H."/>
            <person name="Karst S.M."/>
            <person name="Dueholm M.S."/>
            <person name="Nielsen P.H."/>
            <person name="Albertsen M."/>
        </authorList>
    </citation>
    <scope>NUCLEOTIDE SEQUENCE [LARGE SCALE GENOMIC DNA]</scope>
    <source>
        <strain evidence="4">AalE_18-Q3-R2-46_BAT3C.188</strain>
    </source>
</reference>
<evidence type="ECO:0000313" key="4">
    <source>
        <dbReference type="EMBL" id="MBK6299924.1"/>
    </source>
</evidence>
<dbReference type="Pfam" id="PF00176">
    <property type="entry name" value="SNF2-rel_dom"/>
    <property type="match status" value="1"/>
</dbReference>
<dbReference type="PROSITE" id="PS51192">
    <property type="entry name" value="HELICASE_ATP_BIND_1"/>
    <property type="match status" value="1"/>
</dbReference>
<evidence type="ECO:0000259" key="3">
    <source>
        <dbReference type="PROSITE" id="PS51194"/>
    </source>
</evidence>
<dbReference type="PROSITE" id="PS51194">
    <property type="entry name" value="HELICASE_CTER"/>
    <property type="match status" value="1"/>
</dbReference>
<accession>A0A934X3R7</accession>